<dbReference type="InterPro" id="IPR022786">
    <property type="entry name" value="Geminin/Multicilin"/>
</dbReference>
<name>A0A9N9TRG4_PHYSR</name>
<keyword evidence="1" id="KW-0175">Coiled coil</keyword>
<dbReference type="OrthoDB" id="10043826at2759"/>
<sequence>MFTQKKVILTVGSQDQENTTECRKTFKELQKDARGHDNLIGRLQAGKETIIFKEAGESKRKKLQMIDKSVQAGEQAITAEDLVSEEPSLEYWKKLAETREQSLNDSLHEVEKLKDNISALQEENKVCKEMLDESKHLIEVLQEMLSESDDAES</sequence>
<keyword evidence="3" id="KW-1185">Reference proteome</keyword>
<gene>
    <name evidence="2" type="ORF">PHYEVI_LOCUS8190</name>
</gene>
<accession>A0A9N9TRG4</accession>
<dbReference type="Pfam" id="PF07412">
    <property type="entry name" value="Geminin"/>
    <property type="match status" value="1"/>
</dbReference>
<dbReference type="GO" id="GO:0006275">
    <property type="term" value="P:regulation of DNA replication"/>
    <property type="evidence" value="ECO:0007669"/>
    <property type="project" value="InterPro"/>
</dbReference>
<dbReference type="EMBL" id="OU900098">
    <property type="protein sequence ID" value="CAG9861864.1"/>
    <property type="molecule type" value="Genomic_DNA"/>
</dbReference>
<reference evidence="2" key="1">
    <citation type="submission" date="2022-01" db="EMBL/GenBank/DDBJ databases">
        <authorList>
            <person name="King R."/>
        </authorList>
    </citation>
    <scope>NUCLEOTIDE SEQUENCE</scope>
</reference>
<dbReference type="AlphaFoldDB" id="A0A9N9TRG4"/>
<dbReference type="SUPFAM" id="SSF111469">
    <property type="entry name" value="Geminin coiled-coil domain"/>
    <property type="match status" value="1"/>
</dbReference>
<evidence type="ECO:0000313" key="2">
    <source>
        <dbReference type="EMBL" id="CAG9861864.1"/>
    </source>
</evidence>
<protein>
    <recommendedName>
        <fullName evidence="4">Geminin</fullName>
    </recommendedName>
</protein>
<evidence type="ECO:0000313" key="3">
    <source>
        <dbReference type="Proteomes" id="UP001153712"/>
    </source>
</evidence>
<proteinExistence type="predicted"/>
<evidence type="ECO:0000256" key="1">
    <source>
        <dbReference type="SAM" id="Coils"/>
    </source>
</evidence>
<evidence type="ECO:0008006" key="4">
    <source>
        <dbReference type="Google" id="ProtNLM"/>
    </source>
</evidence>
<organism evidence="2 3">
    <name type="scientific">Phyllotreta striolata</name>
    <name type="common">Striped flea beetle</name>
    <name type="synonym">Crioceris striolata</name>
    <dbReference type="NCBI Taxonomy" id="444603"/>
    <lineage>
        <taxon>Eukaryota</taxon>
        <taxon>Metazoa</taxon>
        <taxon>Ecdysozoa</taxon>
        <taxon>Arthropoda</taxon>
        <taxon>Hexapoda</taxon>
        <taxon>Insecta</taxon>
        <taxon>Pterygota</taxon>
        <taxon>Neoptera</taxon>
        <taxon>Endopterygota</taxon>
        <taxon>Coleoptera</taxon>
        <taxon>Polyphaga</taxon>
        <taxon>Cucujiformia</taxon>
        <taxon>Chrysomeloidea</taxon>
        <taxon>Chrysomelidae</taxon>
        <taxon>Galerucinae</taxon>
        <taxon>Alticini</taxon>
        <taxon>Phyllotreta</taxon>
    </lineage>
</organism>
<feature type="coiled-coil region" evidence="1">
    <location>
        <begin position="103"/>
        <end position="130"/>
    </location>
</feature>
<dbReference type="Gene3D" id="1.20.5.1180">
    <property type="entry name" value="Geminin coiled-coil domain"/>
    <property type="match status" value="1"/>
</dbReference>
<dbReference type="Proteomes" id="UP001153712">
    <property type="component" value="Chromosome 5"/>
</dbReference>